<evidence type="ECO:0000256" key="1">
    <source>
        <dbReference type="SAM" id="SignalP"/>
    </source>
</evidence>
<evidence type="ECO:0000313" key="3">
    <source>
        <dbReference type="EMBL" id="VDN35212.1"/>
    </source>
</evidence>
<feature type="signal peptide" evidence="1">
    <location>
        <begin position="1"/>
        <end position="24"/>
    </location>
</feature>
<accession>A0A3P7QTQ0</accession>
<feature type="chain" id="PRO_5042612417" description="SCP domain-containing protein" evidence="1">
    <location>
        <begin position="25"/>
        <end position="129"/>
    </location>
</feature>
<dbReference type="EMBL" id="UYRU01086645">
    <property type="protein sequence ID" value="VDN35212.1"/>
    <property type="molecule type" value="Genomic_DNA"/>
</dbReference>
<reference evidence="3 4" key="1">
    <citation type="submission" date="2018-11" db="EMBL/GenBank/DDBJ databases">
        <authorList>
            <consortium name="Pathogen Informatics"/>
        </authorList>
    </citation>
    <scope>NUCLEOTIDE SEQUENCE [LARGE SCALE GENOMIC DNA]</scope>
</reference>
<dbReference type="Gene3D" id="3.40.33.10">
    <property type="entry name" value="CAP"/>
    <property type="match status" value="1"/>
</dbReference>
<dbReference type="CDD" id="cd05380">
    <property type="entry name" value="CAP_euk"/>
    <property type="match status" value="1"/>
</dbReference>
<dbReference type="Pfam" id="PF00188">
    <property type="entry name" value="CAP"/>
    <property type="match status" value="1"/>
</dbReference>
<dbReference type="OrthoDB" id="674273at2759"/>
<dbReference type="InterPro" id="IPR035940">
    <property type="entry name" value="CAP_sf"/>
</dbReference>
<dbReference type="Proteomes" id="UP000281553">
    <property type="component" value="Unassembled WGS sequence"/>
</dbReference>
<evidence type="ECO:0000259" key="2">
    <source>
        <dbReference type="SMART" id="SM00198"/>
    </source>
</evidence>
<proteinExistence type="predicted"/>
<dbReference type="AlphaFoldDB" id="A0A3P7QTQ0"/>
<dbReference type="SMART" id="SM00198">
    <property type="entry name" value="SCP"/>
    <property type="match status" value="1"/>
</dbReference>
<name>A0A3P7QTQ0_DIBLA</name>
<feature type="domain" description="SCP" evidence="2">
    <location>
        <begin position="30"/>
        <end position="129"/>
    </location>
</feature>
<evidence type="ECO:0000313" key="4">
    <source>
        <dbReference type="Proteomes" id="UP000281553"/>
    </source>
</evidence>
<dbReference type="InterPro" id="IPR014044">
    <property type="entry name" value="CAP_dom"/>
</dbReference>
<keyword evidence="4" id="KW-1185">Reference proteome</keyword>
<sequence length="129" mass="15355">MQSKVRRNNALSLLLLLLPYVTTGFLLSDAYINIIMEYHENARKSVEPRAADMQMLVYDAELERLAWKWAQRCVYEHPDDNWSDYKDYGQNLAYVTLRDPLEALYMTLVMWWQEKIGYNIEDDSCTLDY</sequence>
<gene>
    <name evidence="3" type="ORF">DILT_LOCUS16716</name>
</gene>
<protein>
    <recommendedName>
        <fullName evidence="2">SCP domain-containing protein</fullName>
    </recommendedName>
</protein>
<dbReference type="SUPFAM" id="SSF55797">
    <property type="entry name" value="PR-1-like"/>
    <property type="match status" value="1"/>
</dbReference>
<keyword evidence="1" id="KW-0732">Signal</keyword>
<organism evidence="3 4">
    <name type="scientific">Dibothriocephalus latus</name>
    <name type="common">Fish tapeworm</name>
    <name type="synonym">Diphyllobothrium latum</name>
    <dbReference type="NCBI Taxonomy" id="60516"/>
    <lineage>
        <taxon>Eukaryota</taxon>
        <taxon>Metazoa</taxon>
        <taxon>Spiralia</taxon>
        <taxon>Lophotrochozoa</taxon>
        <taxon>Platyhelminthes</taxon>
        <taxon>Cestoda</taxon>
        <taxon>Eucestoda</taxon>
        <taxon>Diphyllobothriidea</taxon>
        <taxon>Diphyllobothriidae</taxon>
        <taxon>Dibothriocephalus</taxon>
    </lineage>
</organism>